<dbReference type="Proteomes" id="UP001177744">
    <property type="component" value="Unassembled WGS sequence"/>
</dbReference>
<sequence length="267" mass="28139">MAASTLSVCSNDMSYGSRACLLGSYDSCTDSSWQVDDCQRAAVSPPAVPPPAVSPLLPALLLHPSCCTSPDGALTPCLTLVCTPVSCMSSSCCQDTCGTSPCQSTCTSSCTSSCTPSCCQQSSCQPSCWTSSPCQQACCVPVCCTPVCSSLLEACLLQTCLLHTHLLQACVFWGHPLPSPFELLQTLLLRVPHLPPRVQACLLRARLLLLWPSLLLPAQLLPPVLLHVPALPPRVLPPSLLRPHLGPGILLLSKHVLQCLLGSGLTL</sequence>
<name>A0AA40LUE7_CNENI</name>
<proteinExistence type="predicted"/>
<gene>
    <name evidence="1" type="ORF">QTO34_014832</name>
</gene>
<comment type="caution">
    <text evidence="1">The sequence shown here is derived from an EMBL/GenBank/DDBJ whole genome shotgun (WGS) entry which is preliminary data.</text>
</comment>
<dbReference type="EMBL" id="JAULJE010000004">
    <property type="protein sequence ID" value="KAK1344267.1"/>
    <property type="molecule type" value="Genomic_DNA"/>
</dbReference>
<evidence type="ECO:0000313" key="1">
    <source>
        <dbReference type="EMBL" id="KAK1344267.1"/>
    </source>
</evidence>
<evidence type="ECO:0000313" key="2">
    <source>
        <dbReference type="Proteomes" id="UP001177744"/>
    </source>
</evidence>
<keyword evidence="2" id="KW-1185">Reference proteome</keyword>
<organism evidence="1 2">
    <name type="scientific">Cnephaeus nilssonii</name>
    <name type="common">Northern bat</name>
    <name type="synonym">Eptesicus nilssonii</name>
    <dbReference type="NCBI Taxonomy" id="3371016"/>
    <lineage>
        <taxon>Eukaryota</taxon>
        <taxon>Metazoa</taxon>
        <taxon>Chordata</taxon>
        <taxon>Craniata</taxon>
        <taxon>Vertebrata</taxon>
        <taxon>Euteleostomi</taxon>
        <taxon>Mammalia</taxon>
        <taxon>Eutheria</taxon>
        <taxon>Laurasiatheria</taxon>
        <taxon>Chiroptera</taxon>
        <taxon>Yangochiroptera</taxon>
        <taxon>Vespertilionidae</taxon>
        <taxon>Cnephaeus</taxon>
    </lineage>
</organism>
<accession>A0AA40LUE7</accession>
<reference evidence="1" key="1">
    <citation type="submission" date="2023-06" db="EMBL/GenBank/DDBJ databases">
        <title>Reference genome for the Northern bat (Eptesicus nilssonii), a most northern bat species.</title>
        <authorList>
            <person name="Laine V.N."/>
            <person name="Pulliainen A.T."/>
            <person name="Lilley T.M."/>
        </authorList>
    </citation>
    <scope>NUCLEOTIDE SEQUENCE</scope>
    <source>
        <strain evidence="1">BLF_Eptnil</strain>
        <tissue evidence="1">Kidney</tissue>
    </source>
</reference>
<dbReference type="AlphaFoldDB" id="A0AA40LUE7"/>
<protein>
    <submittedName>
        <fullName evidence="1">Uncharacterized protein</fullName>
    </submittedName>
</protein>